<proteinExistence type="inferred from homology"/>
<dbReference type="EC" id="3.1.4.-" evidence="2"/>
<dbReference type="Gene3D" id="3.60.21.10">
    <property type="match status" value="1"/>
</dbReference>
<organism evidence="4 5">
    <name type="scientific">Fictibacillus marinisediminis</name>
    <dbReference type="NCBI Taxonomy" id="2878389"/>
    <lineage>
        <taxon>Bacteria</taxon>
        <taxon>Bacillati</taxon>
        <taxon>Bacillota</taxon>
        <taxon>Bacilli</taxon>
        <taxon>Bacillales</taxon>
        <taxon>Fictibacillaceae</taxon>
        <taxon>Fictibacillus</taxon>
    </lineage>
</organism>
<dbReference type="GO" id="GO:0046872">
    <property type="term" value="F:metal ion binding"/>
    <property type="evidence" value="ECO:0007669"/>
    <property type="project" value="UniProtKB-KW"/>
</dbReference>
<evidence type="ECO:0000313" key="4">
    <source>
        <dbReference type="EMBL" id="MCK6257463.1"/>
    </source>
</evidence>
<dbReference type="InterPro" id="IPR024654">
    <property type="entry name" value="Calcineurin-like_PHP_lpxH"/>
</dbReference>
<dbReference type="InterPro" id="IPR029052">
    <property type="entry name" value="Metallo-depent_PP-like"/>
</dbReference>
<dbReference type="Pfam" id="PF12850">
    <property type="entry name" value="Metallophos_2"/>
    <property type="match status" value="1"/>
</dbReference>
<dbReference type="GO" id="GO:0016787">
    <property type="term" value="F:hydrolase activity"/>
    <property type="evidence" value="ECO:0007669"/>
    <property type="project" value="UniProtKB-UniRule"/>
</dbReference>
<dbReference type="RefSeq" id="WP_248252955.1">
    <property type="nucleotide sequence ID" value="NZ_JAIWJX010000002.1"/>
</dbReference>
<sequence length="165" mass="18909">MKIVVIADTHMPKKSKKLPERLLCDLETADLIIHAGDWQTLDLYNELQSYAPVKGVTGNVDGLEMKELLSEKLILEINGYKIGIVHGHGKKQTTEKRAITAFQDEKVDCIIFGHSHIPKNYMFNEILMFNPGSPTDKRREKYFSHGILSIDQELKAKHIFYKDKI</sequence>
<dbReference type="NCBIfam" id="TIGR00040">
    <property type="entry name" value="yfcE"/>
    <property type="match status" value="1"/>
</dbReference>
<dbReference type="PANTHER" id="PTHR11124">
    <property type="entry name" value="VACUOLAR SORTING PROTEIN VPS29"/>
    <property type="match status" value="1"/>
</dbReference>
<protein>
    <recommendedName>
        <fullName evidence="2">Phosphoesterase</fullName>
        <ecNumber evidence="2">3.1.4.-</ecNumber>
    </recommendedName>
</protein>
<evidence type="ECO:0000313" key="5">
    <source>
        <dbReference type="Proteomes" id="UP001139011"/>
    </source>
</evidence>
<keyword evidence="2" id="KW-0479">Metal-binding</keyword>
<dbReference type="Proteomes" id="UP001139011">
    <property type="component" value="Unassembled WGS sequence"/>
</dbReference>
<evidence type="ECO:0000256" key="1">
    <source>
        <dbReference type="ARBA" id="ARBA00008950"/>
    </source>
</evidence>
<feature type="domain" description="Calcineurin-like phosphoesterase" evidence="3">
    <location>
        <begin position="1"/>
        <end position="152"/>
    </location>
</feature>
<accession>A0A9X1XBC4</accession>
<evidence type="ECO:0000259" key="3">
    <source>
        <dbReference type="Pfam" id="PF12850"/>
    </source>
</evidence>
<reference evidence="4" key="1">
    <citation type="submission" date="2021-09" db="EMBL/GenBank/DDBJ databases">
        <title>Genome analysis of Fictibacillus sp. KIGAM418 isolated from marine sediment.</title>
        <authorList>
            <person name="Seo M.-J."/>
            <person name="Cho E.-S."/>
            <person name="Hwang C.Y."/>
        </authorList>
    </citation>
    <scope>NUCLEOTIDE SEQUENCE</scope>
    <source>
        <strain evidence="4">KIGAM418</strain>
    </source>
</reference>
<dbReference type="AlphaFoldDB" id="A0A9X1XBC4"/>
<comment type="caution">
    <text evidence="4">The sequence shown here is derived from an EMBL/GenBank/DDBJ whole genome shotgun (WGS) entry which is preliminary data.</text>
</comment>
<name>A0A9X1XBC4_9BACL</name>
<comment type="cofactor">
    <cofactor evidence="2">
        <name>a divalent metal cation</name>
        <dbReference type="ChEBI" id="CHEBI:60240"/>
    </cofactor>
</comment>
<dbReference type="EMBL" id="JAIWJX010000002">
    <property type="protein sequence ID" value="MCK6257463.1"/>
    <property type="molecule type" value="Genomic_DNA"/>
</dbReference>
<keyword evidence="5" id="KW-1185">Reference proteome</keyword>
<gene>
    <name evidence="4" type="ORF">LCY76_12770</name>
</gene>
<dbReference type="InterPro" id="IPR000979">
    <property type="entry name" value="Phosphodiesterase_MJ0936/Vps29"/>
</dbReference>
<comment type="similarity">
    <text evidence="1 2">Belongs to the metallophosphoesterase superfamily. YfcE family.</text>
</comment>
<evidence type="ECO:0000256" key="2">
    <source>
        <dbReference type="RuleBase" id="RU362039"/>
    </source>
</evidence>
<dbReference type="SUPFAM" id="SSF56300">
    <property type="entry name" value="Metallo-dependent phosphatases"/>
    <property type="match status" value="1"/>
</dbReference>